<dbReference type="InterPro" id="IPR005471">
    <property type="entry name" value="Tscrpt_reg_IclR_N"/>
</dbReference>
<dbReference type="GO" id="GO:0045892">
    <property type="term" value="P:negative regulation of DNA-templated transcription"/>
    <property type="evidence" value="ECO:0007669"/>
    <property type="project" value="TreeGrafter"/>
</dbReference>
<evidence type="ECO:0000256" key="2">
    <source>
        <dbReference type="ARBA" id="ARBA00023125"/>
    </source>
</evidence>
<dbReference type="SMART" id="SM00346">
    <property type="entry name" value="HTH_ICLR"/>
    <property type="match status" value="1"/>
</dbReference>
<dbReference type="Pfam" id="PF09339">
    <property type="entry name" value="HTH_IclR"/>
    <property type="match status" value="1"/>
</dbReference>
<gene>
    <name evidence="6" type="primary">pcaR</name>
    <name evidence="6" type="ORF">HDIA_3918</name>
</gene>
<feature type="domain" description="IclR-ED" evidence="5">
    <location>
        <begin position="76"/>
        <end position="257"/>
    </location>
</feature>
<sequence length="263" mass="29183">MVLDAEESIGKRARGLDRAFEILDFLRLKRMPMRPNEIAGQIGAPRSSVYELVNLLVRLGVLEYRGGDGRVYLGRKLYFLGTAYAEEFDLMRECDDLLVRIAEETRETSQLCMLEGNKYTVALMKEGLRPFRISSNVGEPVAIPWTASGRLLVSHMSDDEILAFIPPQDFQLPDGSWLETSVFLAEVAKARKDGYFTFNSAVETFTHCFAVPVRDESGICVATLCLVAPREDGLANHAAYLGCLLRAADDLSARLGHEAKATA</sequence>
<dbReference type="AlphaFoldDB" id="A0A2C9DBB5"/>
<evidence type="ECO:0000313" key="7">
    <source>
        <dbReference type="Proteomes" id="UP000223606"/>
    </source>
</evidence>
<feature type="domain" description="HTH iclR-type" evidence="4">
    <location>
        <begin position="13"/>
        <end position="75"/>
    </location>
</feature>
<accession>A0A2C9DBB5</accession>
<proteinExistence type="predicted"/>
<keyword evidence="2" id="KW-0238">DNA-binding</keyword>
<dbReference type="PROSITE" id="PS51077">
    <property type="entry name" value="HTH_ICLR"/>
    <property type="match status" value="1"/>
</dbReference>
<dbReference type="PANTHER" id="PTHR30136:SF35">
    <property type="entry name" value="HTH-TYPE TRANSCRIPTIONAL REGULATOR RV1719"/>
    <property type="match status" value="1"/>
</dbReference>
<reference evidence="7" key="1">
    <citation type="submission" date="2017-09" db="EMBL/GenBank/DDBJ databases">
        <title>Genome sequence of Nannocystis excedens DSM 71.</title>
        <authorList>
            <person name="Blom J."/>
        </authorList>
    </citation>
    <scope>NUCLEOTIDE SEQUENCE [LARGE SCALE GENOMIC DNA]</scope>
    <source>
        <strain evidence="7">type strain: E19</strain>
    </source>
</reference>
<dbReference type="RefSeq" id="WP_099557709.1">
    <property type="nucleotide sequence ID" value="NZ_LT960614.1"/>
</dbReference>
<dbReference type="SUPFAM" id="SSF46785">
    <property type="entry name" value="Winged helix' DNA-binding domain"/>
    <property type="match status" value="1"/>
</dbReference>
<evidence type="ECO:0000259" key="5">
    <source>
        <dbReference type="PROSITE" id="PS51078"/>
    </source>
</evidence>
<dbReference type="Proteomes" id="UP000223606">
    <property type="component" value="Chromosome 1"/>
</dbReference>
<keyword evidence="3" id="KW-0804">Transcription</keyword>
<dbReference type="OrthoDB" id="9790046at2"/>
<organism evidence="6 7">
    <name type="scientific">Hartmannibacter diazotrophicus</name>
    <dbReference type="NCBI Taxonomy" id="1482074"/>
    <lineage>
        <taxon>Bacteria</taxon>
        <taxon>Pseudomonadati</taxon>
        <taxon>Pseudomonadota</taxon>
        <taxon>Alphaproteobacteria</taxon>
        <taxon>Hyphomicrobiales</taxon>
        <taxon>Pleomorphomonadaceae</taxon>
        <taxon>Hartmannibacter</taxon>
    </lineage>
</organism>
<dbReference type="InterPro" id="IPR036390">
    <property type="entry name" value="WH_DNA-bd_sf"/>
</dbReference>
<evidence type="ECO:0000256" key="3">
    <source>
        <dbReference type="ARBA" id="ARBA00023163"/>
    </source>
</evidence>
<keyword evidence="1" id="KW-0805">Transcription regulation</keyword>
<evidence type="ECO:0000256" key="1">
    <source>
        <dbReference type="ARBA" id="ARBA00023015"/>
    </source>
</evidence>
<dbReference type="KEGG" id="hdi:HDIA_3918"/>
<dbReference type="SUPFAM" id="SSF55781">
    <property type="entry name" value="GAF domain-like"/>
    <property type="match status" value="1"/>
</dbReference>
<dbReference type="Gene3D" id="3.30.450.40">
    <property type="match status" value="1"/>
</dbReference>
<dbReference type="PROSITE" id="PS51078">
    <property type="entry name" value="ICLR_ED"/>
    <property type="match status" value="1"/>
</dbReference>
<dbReference type="GO" id="GO:0003700">
    <property type="term" value="F:DNA-binding transcription factor activity"/>
    <property type="evidence" value="ECO:0007669"/>
    <property type="project" value="TreeGrafter"/>
</dbReference>
<evidence type="ECO:0000313" key="6">
    <source>
        <dbReference type="EMBL" id="SON57459.1"/>
    </source>
</evidence>
<dbReference type="EMBL" id="LT960614">
    <property type="protein sequence ID" value="SON57459.1"/>
    <property type="molecule type" value="Genomic_DNA"/>
</dbReference>
<name>A0A2C9DBB5_9HYPH</name>
<dbReference type="InterPro" id="IPR050707">
    <property type="entry name" value="HTH_MetabolicPath_Reg"/>
</dbReference>
<dbReference type="InterPro" id="IPR029016">
    <property type="entry name" value="GAF-like_dom_sf"/>
</dbReference>
<dbReference type="InterPro" id="IPR036388">
    <property type="entry name" value="WH-like_DNA-bd_sf"/>
</dbReference>
<dbReference type="PANTHER" id="PTHR30136">
    <property type="entry name" value="HELIX-TURN-HELIX TRANSCRIPTIONAL REGULATOR, ICLR FAMILY"/>
    <property type="match status" value="1"/>
</dbReference>
<dbReference type="GO" id="GO:0003677">
    <property type="term" value="F:DNA binding"/>
    <property type="evidence" value="ECO:0007669"/>
    <property type="project" value="UniProtKB-KW"/>
</dbReference>
<dbReference type="Gene3D" id="1.10.10.10">
    <property type="entry name" value="Winged helix-like DNA-binding domain superfamily/Winged helix DNA-binding domain"/>
    <property type="match status" value="1"/>
</dbReference>
<protein>
    <submittedName>
        <fullName evidence="6">Pca regulon regulatory protein</fullName>
    </submittedName>
</protein>
<keyword evidence="7" id="KW-1185">Reference proteome</keyword>
<dbReference type="Pfam" id="PF01614">
    <property type="entry name" value="IclR_C"/>
    <property type="match status" value="1"/>
</dbReference>
<dbReference type="InterPro" id="IPR014757">
    <property type="entry name" value="Tscrpt_reg_IclR_C"/>
</dbReference>
<evidence type="ECO:0000259" key="4">
    <source>
        <dbReference type="PROSITE" id="PS51077"/>
    </source>
</evidence>